<dbReference type="AlphaFoldDB" id="A0AAV2HS66"/>
<gene>
    <name evidence="2" type="ORF">GSLYS_00010188001</name>
</gene>
<dbReference type="Proteomes" id="UP001497497">
    <property type="component" value="Unassembled WGS sequence"/>
</dbReference>
<feature type="region of interest" description="Disordered" evidence="1">
    <location>
        <begin position="541"/>
        <end position="568"/>
    </location>
</feature>
<feature type="compositionally biased region" description="Polar residues" evidence="1">
    <location>
        <begin position="73"/>
        <end position="130"/>
    </location>
</feature>
<comment type="caution">
    <text evidence="2">The sequence shown here is derived from an EMBL/GenBank/DDBJ whole genome shotgun (WGS) entry which is preliminary data.</text>
</comment>
<feature type="region of interest" description="Disordered" evidence="1">
    <location>
        <begin position="71"/>
        <end position="201"/>
    </location>
</feature>
<dbReference type="EMBL" id="CAXITT010000225">
    <property type="protein sequence ID" value="CAL1536275.1"/>
    <property type="molecule type" value="Genomic_DNA"/>
</dbReference>
<proteinExistence type="predicted"/>
<feature type="compositionally biased region" description="Polar residues" evidence="1">
    <location>
        <begin position="34"/>
        <end position="53"/>
    </location>
</feature>
<feature type="compositionally biased region" description="Polar residues" evidence="1">
    <location>
        <begin position="457"/>
        <end position="471"/>
    </location>
</feature>
<feature type="non-terminal residue" evidence="2">
    <location>
        <position position="615"/>
    </location>
</feature>
<protein>
    <submittedName>
        <fullName evidence="2">Uncharacterized protein</fullName>
    </submittedName>
</protein>
<name>A0AAV2HS66_LYMST</name>
<accession>A0AAV2HS66</accession>
<evidence type="ECO:0000313" key="3">
    <source>
        <dbReference type="Proteomes" id="UP001497497"/>
    </source>
</evidence>
<evidence type="ECO:0000256" key="1">
    <source>
        <dbReference type="SAM" id="MobiDB-lite"/>
    </source>
</evidence>
<feature type="region of interest" description="Disordered" evidence="1">
    <location>
        <begin position="33"/>
        <end position="53"/>
    </location>
</feature>
<feature type="compositionally biased region" description="Basic and acidic residues" evidence="1">
    <location>
        <begin position="419"/>
        <end position="456"/>
    </location>
</feature>
<evidence type="ECO:0000313" key="2">
    <source>
        <dbReference type="EMBL" id="CAL1536275.1"/>
    </source>
</evidence>
<feature type="non-terminal residue" evidence="2">
    <location>
        <position position="1"/>
    </location>
</feature>
<reference evidence="2 3" key="1">
    <citation type="submission" date="2024-04" db="EMBL/GenBank/DDBJ databases">
        <authorList>
            <consortium name="Genoscope - CEA"/>
            <person name="William W."/>
        </authorList>
    </citation>
    <scope>NUCLEOTIDE SEQUENCE [LARGE SCALE GENOMIC DNA]</scope>
</reference>
<sequence length="615" mass="68293">TNKHLSTEDVTSDTNKQLSTINATLDTNKHLSTEDFTSDTNKQSSTEDVTSDTNKQSFTLDVISDTNKHLSTEDLTSDTNEQSSTADITSDTNKQLSTVDGTLDTNKQSSTVDGTSDTNKQLSTLDVTSDTNKHLSTEDVTSDTNKQLSTMDATSDTNKQLSTEDVPSDTNKQSSTLDVTSDTNKQSLTVSNNCHTAREETSSVRLEVGEAVDHEIDSELRRRHLEILELAQEIIRSAISYRESTDDVDPELIREWDREDDITFDESIREAQDVGGEVSYRKEETIAETPSLLVRTNRHTAMMDEGPAVRGTGHSLTEILESGVEQSQSWESSPHPSIRCQHGGELSYKKEETVAIHKGILQPSQTVERGSLVFWSSDREKLSSLASTEVTDLDHGGMLPQEGSDEEHNDNIASQIRLDQGDKKTRSVDKDDEKTCLLDKGDEKTSSVDNRDEKTRLSQPAQDNSSQSKHSSLTKDEVLSRNSPDQTEKPGALEDSSNTIQFANADNKVLDLSAKVFTYPAMDALMDQNHNSNPQYNLNHSSRIGDGETSDVDASRVNARERSPLARQRNAGTEIPDVTISNYEILNEIEKLRSEHTKMMGLLERSREKKSKKKK</sequence>
<feature type="region of interest" description="Disordered" evidence="1">
    <location>
        <begin position="384"/>
        <end position="499"/>
    </location>
</feature>
<feature type="compositionally biased region" description="Polar residues" evidence="1">
    <location>
        <begin position="138"/>
        <end position="195"/>
    </location>
</feature>
<keyword evidence="3" id="KW-1185">Reference proteome</keyword>
<organism evidence="2 3">
    <name type="scientific">Lymnaea stagnalis</name>
    <name type="common">Great pond snail</name>
    <name type="synonym">Helix stagnalis</name>
    <dbReference type="NCBI Taxonomy" id="6523"/>
    <lineage>
        <taxon>Eukaryota</taxon>
        <taxon>Metazoa</taxon>
        <taxon>Spiralia</taxon>
        <taxon>Lophotrochozoa</taxon>
        <taxon>Mollusca</taxon>
        <taxon>Gastropoda</taxon>
        <taxon>Heterobranchia</taxon>
        <taxon>Euthyneura</taxon>
        <taxon>Panpulmonata</taxon>
        <taxon>Hygrophila</taxon>
        <taxon>Lymnaeoidea</taxon>
        <taxon>Lymnaeidae</taxon>
        <taxon>Lymnaea</taxon>
    </lineage>
</organism>